<dbReference type="STRING" id="768700.MSU_0613"/>
<proteinExistence type="predicted"/>
<dbReference type="KEGG" id="mss:MSU_0613"/>
<evidence type="ECO:0000313" key="2">
    <source>
        <dbReference type="Proteomes" id="UP000007484"/>
    </source>
</evidence>
<accession>F0QRM5</accession>
<evidence type="ECO:0000313" key="1">
    <source>
        <dbReference type="EMBL" id="ADX98145.1"/>
    </source>
</evidence>
<dbReference type="EMBL" id="CP002525">
    <property type="protein sequence ID" value="ADX98145.1"/>
    <property type="molecule type" value="Genomic_DNA"/>
</dbReference>
<dbReference type="Proteomes" id="UP000007484">
    <property type="component" value="Chromosome"/>
</dbReference>
<sequence length="148" mass="17889">MNFDILKKVKGLERGGYEYMLWKLENGEDKVCYRHIKKENENFEKHSEKINCDNFFWRIEEENKSKSGLLIKINDTEERIKEILRRWEIIGEGNPFTSKKWTSRGYHEKLKSFKFECQMEEKENNNKNIKCFSISEGNDNQQSSRHNK</sequence>
<dbReference type="AlphaFoldDB" id="F0QRM5"/>
<protein>
    <submittedName>
        <fullName evidence="1">Uncharacterized protein</fullName>
    </submittedName>
</protein>
<name>F0QRM5_MYCSL</name>
<dbReference type="HOGENOM" id="CLU_1756849_0_0_14"/>
<organism evidence="1 2">
    <name type="scientific">Mycoplasma suis (strain Illinois)</name>
    <dbReference type="NCBI Taxonomy" id="768700"/>
    <lineage>
        <taxon>Bacteria</taxon>
        <taxon>Bacillati</taxon>
        <taxon>Mycoplasmatota</taxon>
        <taxon>Mollicutes</taxon>
        <taxon>Mycoplasmataceae</taxon>
        <taxon>Mycoplasma</taxon>
    </lineage>
</organism>
<dbReference type="RefSeq" id="WP_013609988.1">
    <property type="nucleotide sequence ID" value="NC_015155.1"/>
</dbReference>
<reference evidence="1 2" key="1">
    <citation type="journal article" date="2011" name="J. Bacteriol.">
        <title>Complete genome sequences of two hemotropic Mycoplasmas, Mycoplasma haemofelis strain Ohio2 and Mycoplasma suis strain Illinois.</title>
        <authorList>
            <person name="Messick J.B."/>
            <person name="Santos A.P."/>
            <person name="Guimaraes A.M."/>
        </authorList>
    </citation>
    <scope>NUCLEOTIDE SEQUENCE [LARGE SCALE GENOMIC DNA]</scope>
    <source>
        <strain evidence="1 2">Illinois</strain>
    </source>
</reference>
<keyword evidence="2" id="KW-1185">Reference proteome</keyword>
<gene>
    <name evidence="1" type="ordered locus">MSU_0613</name>
</gene>